<evidence type="ECO:0000256" key="2">
    <source>
        <dbReference type="ARBA" id="ARBA00023002"/>
    </source>
</evidence>
<dbReference type="FunFam" id="3.40.50.720:FF:000084">
    <property type="entry name" value="Short-chain dehydrogenase reductase"/>
    <property type="match status" value="1"/>
</dbReference>
<evidence type="ECO:0000313" key="4">
    <source>
        <dbReference type="Proteomes" id="UP000204221"/>
    </source>
</evidence>
<dbReference type="AlphaFoldDB" id="A0A221W380"/>
<dbReference type="PANTHER" id="PTHR43943:SF2">
    <property type="entry name" value="DEHYDROGENASE_REDUCTASE 4"/>
    <property type="match status" value="1"/>
</dbReference>
<sequence length="259" mass="26420">MNSRTVNGTPAQARRFAGQVALVTGASRGIGLGIARRLVAEGARVCLTGRDAASLDEAVTGLGGPTHALGIAGRSDDAAHRAAAVAATVETFGRLDVLVNNAGTNPVHGPLLDADPASVRKTFEVNVFAVLGWVQEAHRAWLGEHGGRIVCVSSVSGLGPAPAIGVYGASKAALIRLTEQLAVELAPRIRVNALAPAVVKTRFAAALYEGRESQVAAGYPLGRLGVPADVADAAAFLASEESSWITGQTLVVDGGVTLH</sequence>
<dbReference type="InterPro" id="IPR036291">
    <property type="entry name" value="NAD(P)-bd_dom_sf"/>
</dbReference>
<dbReference type="PANTHER" id="PTHR43943">
    <property type="entry name" value="DEHYDROGENASE/REDUCTASE (SDR FAMILY) MEMBER 4"/>
    <property type="match status" value="1"/>
</dbReference>
<dbReference type="Proteomes" id="UP000204221">
    <property type="component" value="Chromosome"/>
</dbReference>
<organism evidence="3 4">
    <name type="scientific">Actinoalloteichus hoggarensis</name>
    <dbReference type="NCBI Taxonomy" id="1470176"/>
    <lineage>
        <taxon>Bacteria</taxon>
        <taxon>Bacillati</taxon>
        <taxon>Actinomycetota</taxon>
        <taxon>Actinomycetes</taxon>
        <taxon>Pseudonocardiales</taxon>
        <taxon>Pseudonocardiaceae</taxon>
        <taxon>Actinoalloteichus</taxon>
    </lineage>
</organism>
<dbReference type="NCBIfam" id="NF005559">
    <property type="entry name" value="PRK07231.1"/>
    <property type="match status" value="1"/>
</dbReference>
<comment type="similarity">
    <text evidence="1">Belongs to the short-chain dehydrogenases/reductases (SDR) family.</text>
</comment>
<dbReference type="KEGG" id="ahg:AHOG_12705"/>
<gene>
    <name evidence="3" type="primary">fabG12</name>
    <name evidence="3" type="ORF">AHOG_12705</name>
</gene>
<dbReference type="InterPro" id="IPR020904">
    <property type="entry name" value="Sc_DH/Rdtase_CS"/>
</dbReference>
<evidence type="ECO:0000256" key="1">
    <source>
        <dbReference type="ARBA" id="ARBA00006484"/>
    </source>
</evidence>
<dbReference type="CDD" id="cd05233">
    <property type="entry name" value="SDR_c"/>
    <property type="match status" value="1"/>
</dbReference>
<dbReference type="RefSeq" id="WP_093941556.1">
    <property type="nucleotide sequence ID" value="NZ_CP022521.1"/>
</dbReference>
<reference evidence="3 4" key="1">
    <citation type="submission" date="2017-07" db="EMBL/GenBank/DDBJ databases">
        <title>Complete genome sequence of Actinoalloteichus hoggarensis DSM 45943, type strain of Actinoalloteichus hoggarensis.</title>
        <authorList>
            <person name="Ruckert C."/>
            <person name="Nouioui I."/>
            <person name="Willmese J."/>
            <person name="van Wezel G."/>
            <person name="Klenk H.-P."/>
            <person name="Kalinowski J."/>
            <person name="Zotchev S.B."/>
        </authorList>
    </citation>
    <scope>NUCLEOTIDE SEQUENCE [LARGE SCALE GENOMIC DNA]</scope>
    <source>
        <strain evidence="3 4">DSM 45943</strain>
    </source>
</reference>
<evidence type="ECO:0000313" key="3">
    <source>
        <dbReference type="EMBL" id="ASO20184.1"/>
    </source>
</evidence>
<name>A0A221W380_9PSEU</name>
<dbReference type="SUPFAM" id="SSF51735">
    <property type="entry name" value="NAD(P)-binding Rossmann-fold domains"/>
    <property type="match status" value="1"/>
</dbReference>
<dbReference type="InterPro" id="IPR002347">
    <property type="entry name" value="SDR_fam"/>
</dbReference>
<dbReference type="GO" id="GO:0004316">
    <property type="term" value="F:3-oxoacyl-[acyl-carrier-protein] reductase (NADPH) activity"/>
    <property type="evidence" value="ECO:0007669"/>
    <property type="project" value="UniProtKB-EC"/>
</dbReference>
<keyword evidence="4" id="KW-1185">Reference proteome</keyword>
<dbReference type="EMBL" id="CP022521">
    <property type="protein sequence ID" value="ASO20184.1"/>
    <property type="molecule type" value="Genomic_DNA"/>
</dbReference>
<dbReference type="PROSITE" id="PS00061">
    <property type="entry name" value="ADH_SHORT"/>
    <property type="match status" value="1"/>
</dbReference>
<dbReference type="Gene3D" id="3.40.50.720">
    <property type="entry name" value="NAD(P)-binding Rossmann-like Domain"/>
    <property type="match status" value="1"/>
</dbReference>
<dbReference type="EC" id="1.1.1.100" evidence="3"/>
<dbReference type="OrthoDB" id="9789398at2"/>
<keyword evidence="2 3" id="KW-0560">Oxidoreductase</keyword>
<dbReference type="PRINTS" id="PR00080">
    <property type="entry name" value="SDRFAMILY"/>
</dbReference>
<dbReference type="PRINTS" id="PR00081">
    <property type="entry name" value="GDHRDH"/>
</dbReference>
<accession>A0A221W380</accession>
<protein>
    <submittedName>
        <fullName evidence="3">3-oxoacyl-[acyl-carrier-protein] reductase FabG</fullName>
        <ecNumber evidence="3">1.1.1.100</ecNumber>
    </submittedName>
</protein>
<dbReference type="Pfam" id="PF13561">
    <property type="entry name" value="adh_short_C2"/>
    <property type="match status" value="1"/>
</dbReference>
<proteinExistence type="inferred from homology"/>